<comment type="caution">
    <text evidence="1">The sequence shown here is derived from an EMBL/GenBank/DDBJ whole genome shotgun (WGS) entry which is preliminary data.</text>
</comment>
<dbReference type="EMBL" id="CAXAMM010038795">
    <property type="protein sequence ID" value="CAK9080993.1"/>
    <property type="molecule type" value="Genomic_DNA"/>
</dbReference>
<name>A0ABP0Q087_9DINO</name>
<organism evidence="1 2">
    <name type="scientific">Durusdinium trenchii</name>
    <dbReference type="NCBI Taxonomy" id="1381693"/>
    <lineage>
        <taxon>Eukaryota</taxon>
        <taxon>Sar</taxon>
        <taxon>Alveolata</taxon>
        <taxon>Dinophyceae</taxon>
        <taxon>Suessiales</taxon>
        <taxon>Symbiodiniaceae</taxon>
        <taxon>Durusdinium</taxon>
    </lineage>
</organism>
<dbReference type="InterPro" id="IPR011990">
    <property type="entry name" value="TPR-like_helical_dom_sf"/>
</dbReference>
<dbReference type="Gene3D" id="1.25.40.10">
    <property type="entry name" value="Tetratricopeptide repeat domain"/>
    <property type="match status" value="3"/>
</dbReference>
<dbReference type="Proteomes" id="UP001642464">
    <property type="component" value="Unassembled WGS sequence"/>
</dbReference>
<dbReference type="InterPro" id="IPR057027">
    <property type="entry name" value="TPR_mt"/>
</dbReference>
<dbReference type="Pfam" id="PF01535">
    <property type="entry name" value="PPR"/>
    <property type="match status" value="1"/>
</dbReference>
<dbReference type="PANTHER" id="PTHR47936">
    <property type="entry name" value="PPR_LONG DOMAIN-CONTAINING PROTEIN"/>
    <property type="match status" value="1"/>
</dbReference>
<dbReference type="Pfam" id="PF13812">
    <property type="entry name" value="PPR_3"/>
    <property type="match status" value="1"/>
</dbReference>
<dbReference type="Gene3D" id="3.40.50.150">
    <property type="entry name" value="Vaccinia Virus protein VP39"/>
    <property type="match status" value="1"/>
</dbReference>
<dbReference type="InterPro" id="IPR029063">
    <property type="entry name" value="SAM-dependent_MTases_sf"/>
</dbReference>
<protein>
    <submittedName>
        <fullName evidence="1">Pentatricopeptide repeat-containing protein At3g29290 (Protein EMBRYO DEFECTIVE 2076)</fullName>
    </submittedName>
</protein>
<accession>A0ABP0Q087</accession>
<dbReference type="NCBIfam" id="TIGR00756">
    <property type="entry name" value="PPR"/>
    <property type="match status" value="1"/>
</dbReference>
<evidence type="ECO:0000313" key="1">
    <source>
        <dbReference type="EMBL" id="CAK9080993.1"/>
    </source>
</evidence>
<dbReference type="Pfam" id="PF04378">
    <property type="entry name" value="RsmJ"/>
    <property type="match status" value="1"/>
</dbReference>
<dbReference type="InterPro" id="IPR002885">
    <property type="entry name" value="PPR_rpt"/>
</dbReference>
<dbReference type="Pfam" id="PF23276">
    <property type="entry name" value="TPR_24"/>
    <property type="match status" value="1"/>
</dbReference>
<keyword evidence="2" id="KW-1185">Reference proteome</keyword>
<proteinExistence type="predicted"/>
<dbReference type="PROSITE" id="PS51375">
    <property type="entry name" value="PPR"/>
    <property type="match status" value="2"/>
</dbReference>
<dbReference type="SUPFAM" id="SSF53335">
    <property type="entry name" value="S-adenosyl-L-methionine-dependent methyltransferases"/>
    <property type="match status" value="1"/>
</dbReference>
<reference evidence="1 2" key="1">
    <citation type="submission" date="2024-02" db="EMBL/GenBank/DDBJ databases">
        <authorList>
            <person name="Chen Y."/>
            <person name="Shah S."/>
            <person name="Dougan E. K."/>
            <person name="Thang M."/>
            <person name="Chan C."/>
        </authorList>
    </citation>
    <scope>NUCLEOTIDE SEQUENCE [LARGE SCALE GENOMIC DNA]</scope>
</reference>
<dbReference type="InterPro" id="IPR007473">
    <property type="entry name" value="RlmJ"/>
</dbReference>
<dbReference type="PANTHER" id="PTHR47936:SF1">
    <property type="entry name" value="PENTATRICOPEPTIDE REPEAT-CONTAINING PROTEIN GUN1, CHLOROPLASTIC"/>
    <property type="match status" value="1"/>
</dbReference>
<gene>
    <name evidence="1" type="ORF">SCF082_LOCUS38595</name>
</gene>
<evidence type="ECO:0000313" key="2">
    <source>
        <dbReference type="Proteomes" id="UP001642464"/>
    </source>
</evidence>
<sequence length="712" mass="79474">MEPNGAIIKALSNRLLKLPDAATNDDIVADVLGSRPWTPREITKLLGPLARAKRSELLRQTLDRLKELGLQSNVVHHNLLLSSFERLSHWQQAIYELDRMNADELEATPVSMSSVASACTKAAQWQRALEVFHETRLKDAVCFNVAISACARGHRWASALRLLRSMPDAEVSVDAISYNAAISACPEWQISCALLAEMKEVQLEADAVSYGAVYASGLVPWDYACQLLQSMQEDAIQAGLINYNAAIAACSAAGRWTESLHLLMQISQPDVVSVGSAVMACQKLGQWEMALSLLHLAERKSIDLSLSACNAAISACEKAAQWNVALALLESMEESTLNSDAITYNAAIGSCDKGLQWQLAVNLLQRMNEMELEQDRISFYTAIHACESCGQWSMAQELLSKMLQEGIQDGLGADNLNRRDYLHDFQAGDPIDCFKHVVLLSFWQSLTTANESLTFLDAHAGAGVYDLQQGAATFHRNYQDGVQHLFEMDMNEKSSGIVQQFLQTLRRFNEEKATEGQLRFYLGSSGLLKQWLRPQDQAIYVEASESMMRHLKLNLEEGDDNDANLTLLQTDSYRWLLNADILEGKMLVLLDPPYDSVHSYHVWNLFIMKHLRHRWPSASVALWYPIIDDVQTQNFHQRLAGLGEDVLVAEIQVQRPYEEQQSHAGMALLAAPEELQSTLECEVSALAKMLASSPCERNVRSSVFWIGRKPKS</sequence>